<keyword evidence="9" id="KW-0406">Ion transport</keyword>
<dbReference type="RefSeq" id="WP_319842893.1">
    <property type="nucleotide sequence ID" value="NZ_JAXAFJ010000001.1"/>
</dbReference>
<organism evidence="15 16">
    <name type="scientific">Terrihabitans rhizophilus</name>
    <dbReference type="NCBI Taxonomy" id="3092662"/>
    <lineage>
        <taxon>Bacteria</taxon>
        <taxon>Pseudomonadati</taxon>
        <taxon>Pseudomonadota</taxon>
        <taxon>Alphaproteobacteria</taxon>
        <taxon>Hyphomicrobiales</taxon>
        <taxon>Terrihabitans</taxon>
    </lineage>
</organism>
<feature type="transmembrane region" description="Helical" evidence="13">
    <location>
        <begin position="12"/>
        <end position="31"/>
    </location>
</feature>
<evidence type="ECO:0000256" key="10">
    <source>
        <dbReference type="ARBA" id="ARBA00023112"/>
    </source>
</evidence>
<evidence type="ECO:0000256" key="2">
    <source>
        <dbReference type="ARBA" id="ARBA00004651"/>
    </source>
</evidence>
<dbReference type="PANTHER" id="PTHR40659:SF1">
    <property type="entry name" value="NICKEL_COBALT EFFLUX SYSTEM RCNA"/>
    <property type="match status" value="1"/>
</dbReference>
<sequence>MDGFSELIQQGAGNAWLFIPSAILLGALHGLEPGHSKTMMAAFIIAIRGTVAQAVMLGIAATISHTIVVWAIALTGMYLYQGLDADTVEPYLQLVSGAVIVAMALWMIQRTYQDQQAAKEVEGQHHDHDHGHSHDHDHDHAHPHAADENIRKIDTGHGLHKLVLNEDSTGAHWRFSPERGKPWTAGEVSLKTERPDGREQTFTFAEKAGYIESVEAVPEPHDFMVRLVLGHKDHSHDFDVSFLQSTEGSDHAHEDLQGLALGAAGYQNAHELAHARDIRKRFSGERTVTNWQIVLFGLTGGLIPCPAAITVLLLCLQLKEIPLGAVLVLCFSIGLAITLVAVGAAAAIGVRHATKRISWFNAAARRAPYFSGALLVVVGLYVAWHGYEGVSDLQAGASVSQTQRT</sequence>
<evidence type="ECO:0000313" key="15">
    <source>
        <dbReference type="EMBL" id="MDX6804776.1"/>
    </source>
</evidence>
<evidence type="ECO:0000256" key="14">
    <source>
        <dbReference type="SAM" id="MobiDB-lite"/>
    </source>
</evidence>
<keyword evidence="8 13" id="KW-1133">Transmembrane helix</keyword>
<evidence type="ECO:0000313" key="16">
    <source>
        <dbReference type="Proteomes" id="UP001274321"/>
    </source>
</evidence>
<gene>
    <name evidence="15" type="ORF">SCD90_01755</name>
</gene>
<reference evidence="15 16" key="1">
    <citation type="submission" date="2023-11" db="EMBL/GenBank/DDBJ databases">
        <authorList>
            <person name="Bao R."/>
        </authorList>
    </citation>
    <scope>NUCLEOTIDE SEQUENCE [LARGE SCALE GENOMIC DNA]</scope>
    <source>
        <strain evidence="15 16">PJ23</strain>
    </source>
</reference>
<evidence type="ECO:0000256" key="12">
    <source>
        <dbReference type="ARBA" id="ARBA00023285"/>
    </source>
</evidence>
<evidence type="ECO:0000256" key="3">
    <source>
        <dbReference type="ARBA" id="ARBA00022426"/>
    </source>
</evidence>
<comment type="similarity">
    <text evidence="13">Belongs to the NiCoT transporter (TC 2.A.52) family.</text>
</comment>
<evidence type="ECO:0000256" key="11">
    <source>
        <dbReference type="ARBA" id="ARBA00023136"/>
    </source>
</evidence>
<keyword evidence="10" id="KW-0921">Nickel transport</keyword>
<feature type="transmembrane region" description="Helical" evidence="13">
    <location>
        <begin position="369"/>
        <end position="387"/>
    </location>
</feature>
<keyword evidence="12" id="KW-0170">Cobalt</keyword>
<dbReference type="Proteomes" id="UP001274321">
    <property type="component" value="Unassembled WGS sequence"/>
</dbReference>
<feature type="transmembrane region" description="Helical" evidence="13">
    <location>
        <begin position="51"/>
        <end position="79"/>
    </location>
</feature>
<evidence type="ECO:0000256" key="8">
    <source>
        <dbReference type="ARBA" id="ARBA00022989"/>
    </source>
</evidence>
<evidence type="ECO:0000256" key="1">
    <source>
        <dbReference type="ARBA" id="ARBA00002510"/>
    </source>
</evidence>
<name>A0ABU4RJN7_9HYPH</name>
<keyword evidence="3" id="KW-0171">Cobalt transport</keyword>
<evidence type="ECO:0000256" key="4">
    <source>
        <dbReference type="ARBA" id="ARBA00022448"/>
    </source>
</evidence>
<feature type="region of interest" description="Disordered" evidence="14">
    <location>
        <begin position="117"/>
        <end position="144"/>
    </location>
</feature>
<keyword evidence="6" id="KW-0533">Nickel</keyword>
<dbReference type="Pfam" id="PF03824">
    <property type="entry name" value="NicO"/>
    <property type="match status" value="2"/>
</dbReference>
<comment type="subcellular location">
    <subcellularLocation>
        <location evidence="2 13">Cell membrane</location>
        <topology evidence="2 13">Multi-pass membrane protein</topology>
    </subcellularLocation>
</comment>
<comment type="caution">
    <text evidence="15">The sequence shown here is derived from an EMBL/GenBank/DDBJ whole genome shotgun (WGS) entry which is preliminary data.</text>
</comment>
<dbReference type="InterPro" id="IPR011541">
    <property type="entry name" value="Ni/Co_transpt_high_affinity"/>
</dbReference>
<dbReference type="EMBL" id="JAXAFJ010000001">
    <property type="protein sequence ID" value="MDX6804776.1"/>
    <property type="molecule type" value="Genomic_DNA"/>
</dbReference>
<keyword evidence="11 13" id="KW-0472">Membrane</keyword>
<keyword evidence="5" id="KW-1003">Cell membrane</keyword>
<feature type="transmembrane region" description="Helical" evidence="13">
    <location>
        <begin position="326"/>
        <end position="348"/>
    </location>
</feature>
<keyword evidence="16" id="KW-1185">Reference proteome</keyword>
<feature type="transmembrane region" description="Helical" evidence="13">
    <location>
        <begin position="288"/>
        <end position="314"/>
    </location>
</feature>
<evidence type="ECO:0000256" key="13">
    <source>
        <dbReference type="RuleBase" id="RU362101"/>
    </source>
</evidence>
<evidence type="ECO:0000256" key="9">
    <source>
        <dbReference type="ARBA" id="ARBA00023065"/>
    </source>
</evidence>
<evidence type="ECO:0000256" key="7">
    <source>
        <dbReference type="ARBA" id="ARBA00022692"/>
    </source>
</evidence>
<evidence type="ECO:0000256" key="6">
    <source>
        <dbReference type="ARBA" id="ARBA00022596"/>
    </source>
</evidence>
<accession>A0ABU4RJN7</accession>
<dbReference type="NCBIfam" id="NF007454">
    <property type="entry name" value="PRK10019.1"/>
    <property type="match status" value="2"/>
</dbReference>
<keyword evidence="7 13" id="KW-0812">Transmembrane</keyword>
<comment type="function">
    <text evidence="1">Efflux system for nickel and cobalt.</text>
</comment>
<protein>
    <recommendedName>
        <fullName evidence="13">Nickel/cobalt efflux system</fullName>
    </recommendedName>
</protein>
<feature type="transmembrane region" description="Helical" evidence="13">
    <location>
        <begin position="91"/>
        <end position="108"/>
    </location>
</feature>
<keyword evidence="4 13" id="KW-0813">Transport</keyword>
<proteinExistence type="inferred from homology"/>
<dbReference type="PANTHER" id="PTHR40659">
    <property type="entry name" value="NICKEL/COBALT EFFLUX SYSTEM RCNA"/>
    <property type="match status" value="1"/>
</dbReference>
<evidence type="ECO:0000256" key="5">
    <source>
        <dbReference type="ARBA" id="ARBA00022475"/>
    </source>
</evidence>
<dbReference type="InterPro" id="IPR051224">
    <property type="entry name" value="NiCoT_RcnA"/>
</dbReference>